<reference evidence="2 3" key="1">
    <citation type="submission" date="2017-07" db="EMBL/GenBank/DDBJ databases">
        <title>Phylogenetic study on the rhizospheric bacterium Ochrobactrum sp. A44.</title>
        <authorList>
            <person name="Krzyzanowska D.M."/>
            <person name="Ossowicki A."/>
            <person name="Rajewska M."/>
            <person name="Maciag T."/>
            <person name="Kaczynski Z."/>
            <person name="Czerwicka M."/>
            <person name="Jafra S."/>
        </authorList>
    </citation>
    <scope>NUCLEOTIDE SEQUENCE [LARGE SCALE GENOMIC DNA]</scope>
    <source>
        <strain evidence="2 3">CCUG 30717</strain>
    </source>
</reference>
<gene>
    <name evidence="2" type="ORF">CEV34_1032</name>
    <name evidence="1" type="ORF">EHE22_15365</name>
</gene>
<dbReference type="EMBL" id="PKQI01000002">
    <property type="protein sequence ID" value="NNV21800.1"/>
    <property type="molecule type" value="Genomic_DNA"/>
</dbReference>
<accession>A0A1A9FN52</accession>
<dbReference type="KEGG" id="ops:A8A54_09125"/>
<reference evidence="1 4" key="2">
    <citation type="submission" date="2018-11" db="EMBL/GenBank/DDBJ databases">
        <title>Genome sequencing and analysis.</title>
        <authorList>
            <person name="Huang Y.-T."/>
        </authorList>
    </citation>
    <scope>NUCLEOTIDE SEQUENCE [LARGE SCALE GENOMIC DNA]</scope>
    <source>
        <strain evidence="1 4">SHIN</strain>
    </source>
</reference>
<evidence type="ECO:0000313" key="4">
    <source>
        <dbReference type="Proteomes" id="UP000526233"/>
    </source>
</evidence>
<dbReference type="OrthoDB" id="8455776at2"/>
<keyword evidence="3" id="KW-1185">Reference proteome</keyword>
<dbReference type="RefSeq" id="WP_007876811.1">
    <property type="nucleotide sequence ID" value="NZ_CAXURC020000001.1"/>
</dbReference>
<evidence type="ECO:0000313" key="3">
    <source>
        <dbReference type="Proteomes" id="UP000216188"/>
    </source>
</evidence>
<evidence type="ECO:0000313" key="2">
    <source>
        <dbReference type="EMBL" id="OYR28913.1"/>
    </source>
</evidence>
<dbReference type="Proteomes" id="UP000216188">
    <property type="component" value="Unassembled WGS sequence"/>
</dbReference>
<evidence type="ECO:0000313" key="1">
    <source>
        <dbReference type="EMBL" id="NNV21800.1"/>
    </source>
</evidence>
<dbReference type="EMBL" id="NNRM01000012">
    <property type="protein sequence ID" value="OYR28913.1"/>
    <property type="molecule type" value="Genomic_DNA"/>
</dbReference>
<proteinExistence type="predicted"/>
<sequence length="71" mass="7538">MRYSSQAVLGLLAILSIASVQTLDMSHGSRHFYARAVNDIGTDDGLIFDTRSTTTVDMDAVAHARNALGAA</sequence>
<organism evidence="2 3">
    <name type="scientific">Brucella pseudogrignonensis</name>
    <dbReference type="NCBI Taxonomy" id="419475"/>
    <lineage>
        <taxon>Bacteria</taxon>
        <taxon>Pseudomonadati</taxon>
        <taxon>Pseudomonadota</taxon>
        <taxon>Alphaproteobacteria</taxon>
        <taxon>Hyphomicrobiales</taxon>
        <taxon>Brucellaceae</taxon>
        <taxon>Brucella/Ochrobactrum group</taxon>
        <taxon>Brucella</taxon>
    </lineage>
</organism>
<protein>
    <submittedName>
        <fullName evidence="2">Uncharacterized protein</fullName>
    </submittedName>
</protein>
<dbReference type="Proteomes" id="UP000526233">
    <property type="component" value="Unassembled WGS sequence"/>
</dbReference>
<name>A0A1A9FN52_9HYPH</name>
<comment type="caution">
    <text evidence="2">The sequence shown here is derived from an EMBL/GenBank/DDBJ whole genome shotgun (WGS) entry which is preliminary data.</text>
</comment>
<dbReference type="AlphaFoldDB" id="A0A1A9FN52"/>